<evidence type="ECO:0000256" key="1">
    <source>
        <dbReference type="SAM" id="MobiDB-lite"/>
    </source>
</evidence>
<name>A0A645GRZ6_9ZZZZ</name>
<dbReference type="AlphaFoldDB" id="A0A645GRZ6"/>
<accession>A0A645GRZ6</accession>
<reference evidence="2" key="1">
    <citation type="submission" date="2019-08" db="EMBL/GenBank/DDBJ databases">
        <authorList>
            <person name="Kucharzyk K."/>
            <person name="Murdoch R.W."/>
            <person name="Higgins S."/>
            <person name="Loffler F."/>
        </authorList>
    </citation>
    <scope>NUCLEOTIDE SEQUENCE</scope>
</reference>
<evidence type="ECO:0000313" key="2">
    <source>
        <dbReference type="EMBL" id="MPN28712.1"/>
    </source>
</evidence>
<sequence>MRAGFEHGLGGLEPDQPAADDDDARGGGERGFEREHVVHIHERIHV</sequence>
<proteinExistence type="predicted"/>
<feature type="compositionally biased region" description="Basic and acidic residues" evidence="1">
    <location>
        <begin position="24"/>
        <end position="35"/>
    </location>
</feature>
<protein>
    <submittedName>
        <fullName evidence="2">Uncharacterized protein</fullName>
    </submittedName>
</protein>
<comment type="caution">
    <text evidence="2">The sequence shown here is derived from an EMBL/GenBank/DDBJ whole genome shotgun (WGS) entry which is preliminary data.</text>
</comment>
<organism evidence="2">
    <name type="scientific">bioreactor metagenome</name>
    <dbReference type="NCBI Taxonomy" id="1076179"/>
    <lineage>
        <taxon>unclassified sequences</taxon>
        <taxon>metagenomes</taxon>
        <taxon>ecological metagenomes</taxon>
    </lineage>
</organism>
<feature type="region of interest" description="Disordered" evidence="1">
    <location>
        <begin position="1"/>
        <end position="35"/>
    </location>
</feature>
<gene>
    <name evidence="2" type="ORF">SDC9_176157</name>
</gene>
<dbReference type="EMBL" id="VSSQ01079096">
    <property type="protein sequence ID" value="MPN28712.1"/>
    <property type="molecule type" value="Genomic_DNA"/>
</dbReference>